<evidence type="ECO:0000313" key="4">
    <source>
        <dbReference type="Proteomes" id="UP000199150"/>
    </source>
</evidence>
<evidence type="ECO:0000259" key="2">
    <source>
        <dbReference type="Pfam" id="PF19291"/>
    </source>
</evidence>
<organism evidence="3 4">
    <name type="scientific">Asticcacaulis taihuensis</name>
    <dbReference type="NCBI Taxonomy" id="260084"/>
    <lineage>
        <taxon>Bacteria</taxon>
        <taxon>Pseudomonadati</taxon>
        <taxon>Pseudomonadota</taxon>
        <taxon>Alphaproteobacteria</taxon>
        <taxon>Caulobacterales</taxon>
        <taxon>Caulobacteraceae</taxon>
        <taxon>Asticcacaulis</taxon>
    </lineage>
</organism>
<dbReference type="STRING" id="260084.SAMN02927928_3418"/>
<dbReference type="GO" id="GO:0004553">
    <property type="term" value="F:hydrolase activity, hydrolyzing O-glycosyl compounds"/>
    <property type="evidence" value="ECO:0007669"/>
    <property type="project" value="TreeGrafter"/>
</dbReference>
<dbReference type="AlphaFoldDB" id="A0A1G4TBM3"/>
<dbReference type="EMBL" id="FMTS01000007">
    <property type="protein sequence ID" value="SCW78780.1"/>
    <property type="molecule type" value="Genomic_DNA"/>
</dbReference>
<dbReference type="InterPro" id="IPR011613">
    <property type="entry name" value="GH15-like"/>
</dbReference>
<dbReference type="OrthoDB" id="3902805at2"/>
<reference evidence="4" key="1">
    <citation type="submission" date="2016-10" db="EMBL/GenBank/DDBJ databases">
        <authorList>
            <person name="Varghese N."/>
            <person name="Submissions S."/>
        </authorList>
    </citation>
    <scope>NUCLEOTIDE SEQUENCE [LARGE SCALE GENOMIC DNA]</scope>
    <source>
        <strain evidence="4">CGMCC 1.3431</strain>
    </source>
</reference>
<dbReference type="Proteomes" id="UP000199150">
    <property type="component" value="Unassembled WGS sequence"/>
</dbReference>
<dbReference type="SUPFAM" id="SSF48208">
    <property type="entry name" value="Six-hairpin glycosidases"/>
    <property type="match status" value="1"/>
</dbReference>
<dbReference type="GO" id="GO:0005975">
    <property type="term" value="P:carbohydrate metabolic process"/>
    <property type="evidence" value="ECO:0007669"/>
    <property type="project" value="InterPro"/>
</dbReference>
<proteinExistence type="predicted"/>
<name>A0A1G4TBM3_9CAUL</name>
<protein>
    <submittedName>
        <fullName evidence="3">Glucoamylase (Glucan-1,4-alpha-glucosidase), GH15 family</fullName>
    </submittedName>
</protein>
<dbReference type="RefSeq" id="WP_090650314.1">
    <property type="nucleotide sequence ID" value="NZ_CBCRYE010000007.1"/>
</dbReference>
<dbReference type="PANTHER" id="PTHR31616">
    <property type="entry name" value="TREHALASE"/>
    <property type="match status" value="1"/>
</dbReference>
<dbReference type="InterPro" id="IPR008928">
    <property type="entry name" value="6-hairpin_glycosidase_sf"/>
</dbReference>
<sequence length="604" mass="68345">MPEQTNLDLSPIGNCAATALIDRRGRFVWACYPRIDGEPVFSALLEPNCGGSENAGQENAGCWSVEMADITETTQAYIRNTAVLRTEMRDRHGAVVEIIDFAPRLHHLNRTYKPWAFYRLIRPVSGTPRIRIRMAPTGNWGRDLGAATYGSSHIRYECGPAVMRLTTNAPLTYLREDQTFRLEGPLGFHLGPDEPYPNDVLTDAEHMLRATAAYWQGWVRTLTIPLEWQEAVIRAAITLKLCSYDDTGAIVAAMTTSIPEAANTGRNWDYRYCWIRDAYYVVRALNRLGAADMLESYLVYLRNLTDQAAGGHVQPLYSVSLQGDLTERIAPDMKGYRGMGPVRVGNQAYEHHQHDVYGQMILPLTQSFFDARFLRVGTEADFHALEKVGDRAFDVYDKPDAGLWEFRTIARVHTYSALLCWAACDRLANVALSLDLKDRSSFWSKRAGIIRKTIEEKAWNEKLGIFAGSFGGEEVDASLLQLFELGFLPADDPRCVATFKECERQLRKGDNFYRYVEPDDFGEPETAFNFCTFWYIEALHLMGRTEEARDLFEAMLARRTHSGLLSEDVKVDTGELWGNFPQTYSLVGLITCAVLLSRPWTTVR</sequence>
<feature type="domain" description="Trehalase-like N-terminal" evidence="2">
    <location>
        <begin position="10"/>
        <end position="142"/>
    </location>
</feature>
<evidence type="ECO:0000313" key="3">
    <source>
        <dbReference type="EMBL" id="SCW78780.1"/>
    </source>
</evidence>
<dbReference type="Gene3D" id="1.50.10.10">
    <property type="match status" value="1"/>
</dbReference>
<gene>
    <name evidence="3" type="ORF">SAMN02927928_3418</name>
</gene>
<dbReference type="PANTHER" id="PTHR31616:SF0">
    <property type="entry name" value="GLUCAN 1,4-ALPHA-GLUCOSIDASE"/>
    <property type="match status" value="1"/>
</dbReference>
<dbReference type="Pfam" id="PF19291">
    <property type="entry name" value="TREH_N"/>
    <property type="match status" value="1"/>
</dbReference>
<dbReference type="InterPro" id="IPR012341">
    <property type="entry name" value="6hp_glycosidase-like_sf"/>
</dbReference>
<accession>A0A1G4TBM3</accession>
<evidence type="ECO:0000259" key="1">
    <source>
        <dbReference type="Pfam" id="PF00723"/>
    </source>
</evidence>
<dbReference type="InterPro" id="IPR045582">
    <property type="entry name" value="Trehalase-like_N"/>
</dbReference>
<dbReference type="Pfam" id="PF00723">
    <property type="entry name" value="Glyco_hydro_15"/>
    <property type="match status" value="1"/>
</dbReference>
<feature type="domain" description="GH15-like" evidence="1">
    <location>
        <begin position="230"/>
        <end position="593"/>
    </location>
</feature>
<keyword evidence="4" id="KW-1185">Reference proteome</keyword>